<comment type="subcellular location">
    <subcellularLocation>
        <location evidence="1">Cell envelope</location>
    </subcellularLocation>
</comment>
<evidence type="ECO:0000256" key="5">
    <source>
        <dbReference type="SAM" id="SignalP"/>
    </source>
</evidence>
<name>A0A806KI82_9BACT</name>
<dbReference type="GO" id="GO:0030313">
    <property type="term" value="C:cell envelope"/>
    <property type="evidence" value="ECO:0007669"/>
    <property type="project" value="UniProtKB-SubCell"/>
</dbReference>
<proteinExistence type="inferred from homology"/>
<evidence type="ECO:0000256" key="4">
    <source>
        <dbReference type="ARBA" id="ARBA00022729"/>
    </source>
</evidence>
<dbReference type="SUPFAM" id="SSF53850">
    <property type="entry name" value="Periplasmic binding protein-like II"/>
    <property type="match status" value="1"/>
</dbReference>
<dbReference type="AlphaFoldDB" id="A0A806KI82"/>
<accession>A0A806KI82</accession>
<feature type="signal peptide" evidence="5">
    <location>
        <begin position="1"/>
        <end position="20"/>
    </location>
</feature>
<keyword evidence="3" id="KW-0813">Transport</keyword>
<sequence length="522" mass="58666">MKRTVLILAVLLTVSAVVFAGGGKERTPPGVLSTGTSITVEVFDRGTDGGRSLAHNNAWTNWIKEKVKRDIGIDVTFVPVGRWSENTDIVNLMASGSAPDLCYTYGGDMIAAFRDQGGILNLTPYIDSHLPDLKKLLGADPAFTGKDFIYRNADPQTGHIYSIPSYRIAIAQRNVFIRKDWLDKLGLPVPKTIQEFENALIAFRDKDPGNVGKNRVVPLAVNEDTRWGLADFIHHHINNLNDRDRWVYNIADRYIMMPGYKEGVRLMNKWYNDKLIYNEFPLMFTADDLYNQMKSGVVGAFCQNWDLPYRQDYKINEELAANVPGAEFVAVDLNLKNKDMMDKVGLQIFIPAYAKNQEGALKYLNWLAKPENYGFLQIGREGVNHRIEDGIPRIISPSAGDPWFQNSPQNIDYTMPINGVELGSVEKNGRALAQSYGNTPADAVVNAYTISLRNARAPAVYQATTTINQYSQDLREKADDLLVQAISAPAANFNRIWDNGIREWRTSGAQAVYDERAKLYRR</sequence>
<comment type="similarity">
    <text evidence="2">Belongs to the bacterial solute-binding protein 1 family.</text>
</comment>
<reference evidence="6" key="1">
    <citation type="submission" date="2012-03" db="EMBL/GenBank/DDBJ databases">
        <title>Functional metagenomics reveals considerable lignocellulase gene clusters in the gut microbiome of a wood-feeding higher termite.</title>
        <authorList>
            <person name="Liu N."/>
        </authorList>
    </citation>
    <scope>NUCLEOTIDE SEQUENCE</scope>
</reference>
<dbReference type="Pfam" id="PF01547">
    <property type="entry name" value="SBP_bac_1"/>
    <property type="match status" value="1"/>
</dbReference>
<feature type="chain" id="PRO_5032557113" evidence="5">
    <location>
        <begin position="21"/>
        <end position="522"/>
    </location>
</feature>
<dbReference type="Gene3D" id="3.40.190.10">
    <property type="entry name" value="Periplasmic binding protein-like II"/>
    <property type="match status" value="2"/>
</dbReference>
<organism evidence="6">
    <name type="scientific">uncultured bacterium contig00023</name>
    <dbReference type="NCBI Taxonomy" id="1181512"/>
    <lineage>
        <taxon>Bacteria</taxon>
        <taxon>environmental samples</taxon>
    </lineage>
</organism>
<dbReference type="InterPro" id="IPR050490">
    <property type="entry name" value="Bact_solute-bd_prot1"/>
</dbReference>
<evidence type="ECO:0000256" key="2">
    <source>
        <dbReference type="ARBA" id="ARBA00008520"/>
    </source>
</evidence>
<dbReference type="EMBL" id="JQ844201">
    <property type="protein sequence ID" value="AGS52540.1"/>
    <property type="molecule type" value="Genomic_DNA"/>
</dbReference>
<protein>
    <submittedName>
        <fullName evidence="6">ABC transporter, substrate-binding protein</fullName>
    </submittedName>
</protein>
<evidence type="ECO:0000256" key="1">
    <source>
        <dbReference type="ARBA" id="ARBA00004196"/>
    </source>
</evidence>
<dbReference type="InterPro" id="IPR006059">
    <property type="entry name" value="SBP"/>
</dbReference>
<evidence type="ECO:0000256" key="3">
    <source>
        <dbReference type="ARBA" id="ARBA00022448"/>
    </source>
</evidence>
<evidence type="ECO:0000313" key="6">
    <source>
        <dbReference type="EMBL" id="AGS52540.1"/>
    </source>
</evidence>
<dbReference type="PANTHER" id="PTHR43649:SF31">
    <property type="entry name" value="SN-GLYCEROL-3-PHOSPHATE-BINDING PERIPLASMIC PROTEIN UGPB"/>
    <property type="match status" value="1"/>
</dbReference>
<dbReference type="PANTHER" id="PTHR43649">
    <property type="entry name" value="ARABINOSE-BINDING PROTEIN-RELATED"/>
    <property type="match status" value="1"/>
</dbReference>
<keyword evidence="4 5" id="KW-0732">Signal</keyword>